<dbReference type="Gene3D" id="2.60.120.10">
    <property type="entry name" value="Jelly Rolls"/>
    <property type="match status" value="1"/>
</dbReference>
<feature type="region of interest" description="Disordered" evidence="1">
    <location>
        <begin position="1"/>
        <end position="26"/>
    </location>
</feature>
<keyword evidence="4" id="KW-1185">Reference proteome</keyword>
<gene>
    <name evidence="3" type="ORF">CPY51_08220</name>
</gene>
<evidence type="ECO:0000313" key="4">
    <source>
        <dbReference type="Proteomes" id="UP000248925"/>
    </source>
</evidence>
<dbReference type="Pfam" id="PF05899">
    <property type="entry name" value="Cupin_3"/>
    <property type="match status" value="1"/>
</dbReference>
<protein>
    <submittedName>
        <fullName evidence="3">Cupin</fullName>
    </submittedName>
</protein>
<comment type="caution">
    <text evidence="3">The sequence shown here is derived from an EMBL/GenBank/DDBJ whole genome shotgun (WGS) entry which is preliminary data.</text>
</comment>
<proteinExistence type="predicted"/>
<name>A0A2W4EWR5_9HYPH</name>
<dbReference type="RefSeq" id="WP_111159789.1">
    <property type="nucleotide sequence ID" value="NZ_PCDP01000028.1"/>
</dbReference>
<evidence type="ECO:0000256" key="1">
    <source>
        <dbReference type="SAM" id="MobiDB-lite"/>
    </source>
</evidence>
<organism evidence="3 4">
    <name type="scientific">Rhizobium tubonense</name>
    <dbReference type="NCBI Taxonomy" id="484088"/>
    <lineage>
        <taxon>Bacteria</taxon>
        <taxon>Pseudomonadati</taxon>
        <taxon>Pseudomonadota</taxon>
        <taxon>Alphaproteobacteria</taxon>
        <taxon>Hyphomicrobiales</taxon>
        <taxon>Rhizobiaceae</taxon>
        <taxon>Rhizobium/Agrobacterium group</taxon>
        <taxon>Rhizobium</taxon>
    </lineage>
</organism>
<feature type="domain" description="(S)-ureidoglycine aminohydrolase cupin" evidence="2">
    <location>
        <begin position="40"/>
        <end position="113"/>
    </location>
</feature>
<dbReference type="CDD" id="cd02227">
    <property type="entry name" value="cupin_TM1112-like"/>
    <property type="match status" value="1"/>
</dbReference>
<dbReference type="InterPro" id="IPR008579">
    <property type="entry name" value="UGlyAH_Cupin_dom"/>
</dbReference>
<accession>A0A2W4EWR5</accession>
<dbReference type="InterPro" id="IPR014710">
    <property type="entry name" value="RmlC-like_jellyroll"/>
</dbReference>
<sequence>MSLLKLIDTNPQTVPRESKPTAERLVSGDPSFKTWVQDASRDDSVLTGVWEATPGETHSIKGTTFEFCHIVSGAVELAEKGGETVTYRAGDSFVMKPGFVGIWRTIETVRKIYVTIS</sequence>
<dbReference type="PANTHER" id="PTHR40943">
    <property type="entry name" value="CYTOPLASMIC PROTEIN-RELATED"/>
    <property type="match status" value="1"/>
</dbReference>
<evidence type="ECO:0000313" key="3">
    <source>
        <dbReference type="EMBL" id="PZM15023.1"/>
    </source>
</evidence>
<reference evidence="3 4" key="1">
    <citation type="journal article" date="2018" name="Sci. Rep.">
        <title>Rhizobium tumorigenes sp. nov., a novel plant tumorigenic bacterium isolated from cane gall tumors on thornless blackberry.</title>
        <authorList>
            <person name="Kuzmanovi N."/>
            <person name="Smalla K."/>
            <person name="Gronow S."/>
            <person name="PuBawska J."/>
        </authorList>
    </citation>
    <scope>NUCLEOTIDE SEQUENCE [LARGE SCALE GENOMIC DNA]</scope>
    <source>
        <strain evidence="3 4">CCBAU 85046</strain>
    </source>
</reference>
<dbReference type="Proteomes" id="UP000248925">
    <property type="component" value="Unassembled WGS sequence"/>
</dbReference>
<dbReference type="SUPFAM" id="SSF51182">
    <property type="entry name" value="RmlC-like cupins"/>
    <property type="match status" value="1"/>
</dbReference>
<dbReference type="EMBL" id="PCDP01000028">
    <property type="protein sequence ID" value="PZM15023.1"/>
    <property type="molecule type" value="Genomic_DNA"/>
</dbReference>
<dbReference type="PANTHER" id="PTHR40943:SF1">
    <property type="entry name" value="CYTOPLASMIC PROTEIN"/>
    <property type="match status" value="1"/>
</dbReference>
<dbReference type="OrthoDB" id="9799053at2"/>
<dbReference type="InterPro" id="IPR011051">
    <property type="entry name" value="RmlC_Cupin_sf"/>
</dbReference>
<dbReference type="AlphaFoldDB" id="A0A2W4EWR5"/>
<evidence type="ECO:0000259" key="2">
    <source>
        <dbReference type="Pfam" id="PF05899"/>
    </source>
</evidence>